<accession>A0AAU9CXP2</accession>
<dbReference type="InterPro" id="IPR024529">
    <property type="entry name" value="ECF_trnsprt_substrate-spec"/>
</dbReference>
<evidence type="ECO:0000313" key="3">
    <source>
        <dbReference type="Proteomes" id="UP001321861"/>
    </source>
</evidence>
<organism evidence="2 3">
    <name type="scientific">Xylocopilactobacillus apicola</name>
    <dbReference type="NCBI Taxonomy" id="2932184"/>
    <lineage>
        <taxon>Bacteria</taxon>
        <taxon>Bacillati</taxon>
        <taxon>Bacillota</taxon>
        <taxon>Bacilli</taxon>
        <taxon>Lactobacillales</taxon>
        <taxon>Lactobacillaceae</taxon>
        <taxon>Xylocopilactobacillus</taxon>
    </lineage>
</organism>
<gene>
    <name evidence="2" type="ORF">XA3_12100</name>
</gene>
<dbReference type="GO" id="GO:0022857">
    <property type="term" value="F:transmembrane transporter activity"/>
    <property type="evidence" value="ECO:0007669"/>
    <property type="project" value="InterPro"/>
</dbReference>
<name>A0AAU9CXP2_9LACO</name>
<dbReference type="AlphaFoldDB" id="A0AAU9CXP2"/>
<dbReference type="InterPro" id="IPR030949">
    <property type="entry name" value="ECF_S_folate_fam"/>
</dbReference>
<keyword evidence="1" id="KW-0472">Membrane</keyword>
<sequence>MKNIKEIFQGPKMTTYSIALLGVLMALRLVVGRFATITLSRDLHISLAFVVTVMIAYYFGPLWTAGVNGILNLLVFFIFPTGSPFFIGYTLSAVVGGLIYGLFFYPQRVSILRAIIAVSLVTIVVNLWMNALWSHLLYNNPFWFVFSARLGKEAIQLVPQIIISYLVLKVISRLKIESKLR</sequence>
<keyword evidence="3" id="KW-1185">Reference proteome</keyword>
<dbReference type="Pfam" id="PF12822">
    <property type="entry name" value="ECF_trnsprt"/>
    <property type="match status" value="1"/>
</dbReference>
<keyword evidence="1" id="KW-0812">Transmembrane</keyword>
<protein>
    <submittedName>
        <fullName evidence="2">Membrane protein</fullName>
    </submittedName>
</protein>
<feature type="transmembrane region" description="Helical" evidence="1">
    <location>
        <begin position="112"/>
        <end position="134"/>
    </location>
</feature>
<dbReference type="Proteomes" id="UP001321861">
    <property type="component" value="Chromosome"/>
</dbReference>
<evidence type="ECO:0000313" key="2">
    <source>
        <dbReference type="EMBL" id="BDR58769.1"/>
    </source>
</evidence>
<dbReference type="KEGG" id="xap:XA3_12100"/>
<feature type="transmembrane region" description="Helical" evidence="1">
    <location>
        <begin position="16"/>
        <end position="35"/>
    </location>
</feature>
<evidence type="ECO:0000256" key="1">
    <source>
        <dbReference type="SAM" id="Phobius"/>
    </source>
</evidence>
<reference evidence="2 3" key="1">
    <citation type="journal article" date="2023" name="Microbiol. Spectr.">
        <title>Symbiosis of Carpenter Bees with Uncharacterized Lactic Acid Bacteria Showing NAD Auxotrophy.</title>
        <authorList>
            <person name="Kawasaki S."/>
            <person name="Ozawa K."/>
            <person name="Mori T."/>
            <person name="Yamamoto A."/>
            <person name="Ito M."/>
            <person name="Ohkuma M."/>
            <person name="Sakamoto M."/>
            <person name="Matsutani M."/>
        </authorList>
    </citation>
    <scope>NUCLEOTIDE SEQUENCE [LARGE SCALE GENOMIC DNA]</scope>
    <source>
        <strain evidence="2 3">XA3</strain>
    </source>
</reference>
<keyword evidence="1" id="KW-1133">Transmembrane helix</keyword>
<proteinExistence type="predicted"/>
<feature type="transmembrane region" description="Helical" evidence="1">
    <location>
        <begin position="154"/>
        <end position="171"/>
    </location>
</feature>
<feature type="transmembrane region" description="Helical" evidence="1">
    <location>
        <begin position="85"/>
        <end position="105"/>
    </location>
</feature>
<dbReference type="RefSeq" id="WP_317634601.1">
    <property type="nucleotide sequence ID" value="NZ_AP026802.1"/>
</dbReference>
<dbReference type="Gene3D" id="1.10.1760.20">
    <property type="match status" value="1"/>
</dbReference>
<dbReference type="EMBL" id="AP026802">
    <property type="protein sequence ID" value="BDR58769.1"/>
    <property type="molecule type" value="Genomic_DNA"/>
</dbReference>
<feature type="transmembrane region" description="Helical" evidence="1">
    <location>
        <begin position="47"/>
        <end position="79"/>
    </location>
</feature>
<dbReference type="NCBIfam" id="TIGR04518">
    <property type="entry name" value="ECF_S_folT_fam"/>
    <property type="match status" value="1"/>
</dbReference>